<name>A0A0J8S3U7_COCIT</name>
<gene>
    <name evidence="2" type="ORF">CIHG_09258</name>
</gene>
<feature type="region of interest" description="Disordered" evidence="1">
    <location>
        <begin position="1"/>
        <end position="39"/>
    </location>
</feature>
<dbReference type="Proteomes" id="UP000054563">
    <property type="component" value="Unassembled WGS sequence"/>
</dbReference>
<proteinExistence type="predicted"/>
<dbReference type="VEuPathDB" id="FungiDB:CIHG_09258"/>
<dbReference type="EMBL" id="DS017037">
    <property type="protein sequence ID" value="KMU91506.1"/>
    <property type="molecule type" value="Genomic_DNA"/>
</dbReference>
<accession>A0A0J8S3U7</accession>
<reference evidence="3" key="1">
    <citation type="journal article" date="2010" name="Genome Res.">
        <title>Population genomic sequencing of Coccidioides fungi reveals recent hybridization and transposon control.</title>
        <authorList>
            <person name="Neafsey D.E."/>
            <person name="Barker B.M."/>
            <person name="Sharpton T.J."/>
            <person name="Stajich J.E."/>
            <person name="Park D.J."/>
            <person name="Whiston E."/>
            <person name="Hung C.-Y."/>
            <person name="McMahan C."/>
            <person name="White J."/>
            <person name="Sykes S."/>
            <person name="Heiman D."/>
            <person name="Young S."/>
            <person name="Zeng Q."/>
            <person name="Abouelleil A."/>
            <person name="Aftuck L."/>
            <person name="Bessette D."/>
            <person name="Brown A."/>
            <person name="FitzGerald M."/>
            <person name="Lui A."/>
            <person name="Macdonald J.P."/>
            <person name="Priest M."/>
            <person name="Orbach M.J."/>
            <person name="Galgiani J.N."/>
            <person name="Kirkland T.N."/>
            <person name="Cole G.T."/>
            <person name="Birren B.W."/>
            <person name="Henn M.R."/>
            <person name="Taylor J.W."/>
            <person name="Rounsley S.D."/>
        </authorList>
    </citation>
    <scope>NUCLEOTIDE SEQUENCE [LARGE SCALE GENOMIC DNA]</scope>
    <source>
        <strain evidence="3">H538.4</strain>
    </source>
</reference>
<organism evidence="2 3">
    <name type="scientific">Coccidioides immitis H538.4</name>
    <dbReference type="NCBI Taxonomy" id="396776"/>
    <lineage>
        <taxon>Eukaryota</taxon>
        <taxon>Fungi</taxon>
        <taxon>Dikarya</taxon>
        <taxon>Ascomycota</taxon>
        <taxon>Pezizomycotina</taxon>
        <taxon>Eurotiomycetes</taxon>
        <taxon>Eurotiomycetidae</taxon>
        <taxon>Onygenales</taxon>
        <taxon>Onygenaceae</taxon>
        <taxon>Coccidioides</taxon>
    </lineage>
</organism>
<dbReference type="AlphaFoldDB" id="A0A0J8S3U7"/>
<evidence type="ECO:0000256" key="1">
    <source>
        <dbReference type="SAM" id="MobiDB-lite"/>
    </source>
</evidence>
<evidence type="ECO:0000313" key="2">
    <source>
        <dbReference type="EMBL" id="KMU91506.1"/>
    </source>
</evidence>
<evidence type="ECO:0000313" key="3">
    <source>
        <dbReference type="Proteomes" id="UP000054563"/>
    </source>
</evidence>
<protein>
    <submittedName>
        <fullName evidence="2">Uncharacterized protein</fullName>
    </submittedName>
</protein>
<sequence length="39" mass="4499">MASEGDDERRQEVPGPRPAPSEYNSRNNHWGLRVIRSPH</sequence>